<feature type="compositionally biased region" description="Acidic residues" evidence="1">
    <location>
        <begin position="227"/>
        <end position="263"/>
    </location>
</feature>
<feature type="compositionally biased region" description="Polar residues" evidence="1">
    <location>
        <begin position="577"/>
        <end position="586"/>
    </location>
</feature>
<protein>
    <submittedName>
        <fullName evidence="2">Uncharacterized protein</fullName>
    </submittedName>
</protein>
<feature type="compositionally biased region" description="Basic and acidic residues" evidence="1">
    <location>
        <begin position="561"/>
        <end position="576"/>
    </location>
</feature>
<feature type="compositionally biased region" description="Basic and acidic residues" evidence="1">
    <location>
        <begin position="264"/>
        <end position="276"/>
    </location>
</feature>
<proteinExistence type="predicted"/>
<feature type="compositionally biased region" description="Basic and acidic residues" evidence="1">
    <location>
        <begin position="303"/>
        <end position="316"/>
    </location>
</feature>
<feature type="region of interest" description="Disordered" evidence="1">
    <location>
        <begin position="208"/>
        <end position="323"/>
    </location>
</feature>
<comment type="caution">
    <text evidence="2">The sequence shown here is derived from an EMBL/GenBank/DDBJ whole genome shotgun (WGS) entry which is preliminary data.</text>
</comment>
<reference evidence="2" key="1">
    <citation type="journal article" date="2019" name="Sci. Rep.">
        <title>Draft genome of Tanacetum cinerariifolium, the natural source of mosquito coil.</title>
        <authorList>
            <person name="Yamashiro T."/>
            <person name="Shiraishi A."/>
            <person name="Satake H."/>
            <person name="Nakayama K."/>
        </authorList>
    </citation>
    <scope>NUCLEOTIDE SEQUENCE</scope>
</reference>
<accession>A0A6L2LPS1</accession>
<name>A0A6L2LPS1_TANCI</name>
<dbReference type="AlphaFoldDB" id="A0A6L2LPS1"/>
<dbReference type="EMBL" id="BKCJ010004913">
    <property type="protein sequence ID" value="GEU63813.1"/>
    <property type="molecule type" value="Genomic_DNA"/>
</dbReference>
<feature type="region of interest" description="Disordered" evidence="1">
    <location>
        <begin position="155"/>
        <end position="175"/>
    </location>
</feature>
<gene>
    <name evidence="2" type="ORF">Tci_035791</name>
</gene>
<evidence type="ECO:0000256" key="1">
    <source>
        <dbReference type="SAM" id="MobiDB-lite"/>
    </source>
</evidence>
<evidence type="ECO:0000313" key="2">
    <source>
        <dbReference type="EMBL" id="GEU63813.1"/>
    </source>
</evidence>
<organism evidence="2">
    <name type="scientific">Tanacetum cinerariifolium</name>
    <name type="common">Dalmatian daisy</name>
    <name type="synonym">Chrysanthemum cinerariifolium</name>
    <dbReference type="NCBI Taxonomy" id="118510"/>
    <lineage>
        <taxon>Eukaryota</taxon>
        <taxon>Viridiplantae</taxon>
        <taxon>Streptophyta</taxon>
        <taxon>Embryophyta</taxon>
        <taxon>Tracheophyta</taxon>
        <taxon>Spermatophyta</taxon>
        <taxon>Magnoliopsida</taxon>
        <taxon>eudicotyledons</taxon>
        <taxon>Gunneridae</taxon>
        <taxon>Pentapetalae</taxon>
        <taxon>asterids</taxon>
        <taxon>campanulids</taxon>
        <taxon>Asterales</taxon>
        <taxon>Asteraceae</taxon>
        <taxon>Asteroideae</taxon>
        <taxon>Anthemideae</taxon>
        <taxon>Anthemidinae</taxon>
        <taxon>Tanacetum</taxon>
    </lineage>
</organism>
<feature type="region of interest" description="Disordered" evidence="1">
    <location>
        <begin position="539"/>
        <end position="590"/>
    </location>
</feature>
<sequence length="793" mass="90302">MNNKKRIINLEYFREMLHICPRIPNQTFDELPFEEEILAFLRYLGHSGEIKKITDVNINKLHQPWRSFAAVINKCLIEHKDAKKSNKMYYLRDDQMFTTIKLVSRHQNIQQFGAMLPFELTNKDIRNSTAYKEYYAIASGAAPPKTKASVRKTHNSFDTTMPPLTATGTRLSTSAKETQLAKSSKAKGLSVLFEVALIEAEQIKLATKRRLQKTHISQASGSGAYEGTDDDDVDKQSNADDDDDQEDEDDQDDDDQDSDNDSDDFVHPKLSTHDEEAKDEESFDPIVQTPSKVENSDDESNDDEIHGMNVERNERPDAEDDDEELYRDVNINLEGRDVQMIDVHTTQVLKDTHVTLTPSTHKVDVPVSTTVVPLLVTAPTLPPLSIPIMSQTLEANFSEFMQTNQFAGAVSSILSIVDRYIDHRMNEAVKVAIIEEQVKDQVKVQVSKILPKIKKTVNEQLEAEVLTRSSNSSKTSYAVAADLSELELKKILIKKMESNKSIHRSDEQRNLYKALVDAYECDKIILDTYGDTVTFKRHCDDEDTDEEPSAGSDRGSKRRREGKELESTSAPKEKASKTSGKSTEGSIQPWISDLAKQADSRTSFNELMDTPVDFLAFLMNRLKVDTLTPELLVGPTYELMKGSCVESYQKKLNLTKPNTYRSNLKRNEAYTAYYNPRGFIYQNKDKQNRLMRIDELHKFSDGTLNDVRTALDDRLKGIRMKYLSQTIWKRSDKERAAAMIQAIDKQLNHAKSGKVCWWEIVQGRLQDATTDHMMSLSYRGQTRTYLSCEFVNK</sequence>
<feature type="compositionally biased region" description="Polar residues" evidence="1">
    <location>
        <begin position="166"/>
        <end position="175"/>
    </location>
</feature>